<feature type="region of interest" description="Disordered" evidence="1">
    <location>
        <begin position="1"/>
        <end position="139"/>
    </location>
</feature>
<evidence type="ECO:0000313" key="3">
    <source>
        <dbReference type="Proteomes" id="UP000289629"/>
    </source>
</evidence>
<dbReference type="KEGG" id="mds:MDIS_02195"/>
<feature type="compositionally biased region" description="Basic and acidic residues" evidence="1">
    <location>
        <begin position="79"/>
        <end position="138"/>
    </location>
</feature>
<sequence length="295" mass="33184">MALLGKKVPKAVNSQNQSTPIVQKVVVVNDKRTEKPTQSESSPNSTVVGNTNVAPKDSQVQETVPNVSTITVVNPQQNPEKEPEKKEKQEENQSETEVKIQDQLKTKGQDSSKTKETDKPAKKVEEKAKPEERIEEPSKTVIAETPSEPETPEKAVEWIIKDVEKDLQTLLNKPIGNESSEVKTTWWAAKNRLSDFRFADQAQMNLFKEKIAKTATPITEEQSGYLLNLWENNYYHFNPGLSTSRTKIEQLRNELRKVLNIIKKPEIGPFNRVSGGTSFIINLDENGNSDWTSAS</sequence>
<accession>A0AAJ5NS73</accession>
<name>A0AAJ5NS73_9BACT</name>
<dbReference type="Proteomes" id="UP000289629">
    <property type="component" value="Chromosome"/>
</dbReference>
<evidence type="ECO:0000313" key="2">
    <source>
        <dbReference type="EMBL" id="VEU61842.1"/>
    </source>
</evidence>
<gene>
    <name evidence="2" type="ORF">NCTC10125_00421</name>
</gene>
<dbReference type="RefSeq" id="WP_052506213.1">
    <property type="nucleotide sequence ID" value="NZ_CP007229.1"/>
</dbReference>
<dbReference type="AlphaFoldDB" id="A0AAJ5NS73"/>
<dbReference type="EMBL" id="LR214971">
    <property type="protein sequence ID" value="VEU61842.1"/>
    <property type="molecule type" value="Genomic_DNA"/>
</dbReference>
<organism evidence="2 3">
    <name type="scientific">Mesomycoplasma dispar</name>
    <dbReference type="NCBI Taxonomy" id="86660"/>
    <lineage>
        <taxon>Bacteria</taxon>
        <taxon>Bacillati</taxon>
        <taxon>Mycoplasmatota</taxon>
        <taxon>Mycoplasmoidales</taxon>
        <taxon>Metamycoplasmataceae</taxon>
        <taxon>Mesomycoplasma</taxon>
    </lineage>
</organism>
<proteinExistence type="predicted"/>
<evidence type="ECO:0000256" key="1">
    <source>
        <dbReference type="SAM" id="MobiDB-lite"/>
    </source>
</evidence>
<protein>
    <submittedName>
        <fullName evidence="2">Uncharacterized protein</fullName>
    </submittedName>
</protein>
<feature type="compositionally biased region" description="Polar residues" evidence="1">
    <location>
        <begin position="12"/>
        <end position="21"/>
    </location>
</feature>
<feature type="compositionally biased region" description="Polar residues" evidence="1">
    <location>
        <begin position="38"/>
        <end position="73"/>
    </location>
</feature>
<reference evidence="2 3" key="1">
    <citation type="submission" date="2019-01" db="EMBL/GenBank/DDBJ databases">
        <authorList>
            <consortium name="Pathogen Informatics"/>
        </authorList>
    </citation>
    <scope>NUCLEOTIDE SEQUENCE [LARGE SCALE GENOMIC DNA]</scope>
    <source>
        <strain evidence="2 3">NCTC10125</strain>
    </source>
</reference>